<dbReference type="GO" id="GO:0016887">
    <property type="term" value="F:ATP hydrolysis activity"/>
    <property type="evidence" value="ECO:0007669"/>
    <property type="project" value="InterPro"/>
</dbReference>
<protein>
    <submittedName>
        <fullName evidence="4">ATP-binding cassette domain-containing protein</fullName>
    </submittedName>
</protein>
<gene>
    <name evidence="4" type="ORF">EM848_09490</name>
    <name evidence="3" type="ORF">EMO90_08820</name>
</gene>
<dbReference type="PANTHER" id="PTHR43119">
    <property type="entry name" value="ABC TRANSPORT PROTEIN ATP-BINDING COMPONENT-RELATED"/>
    <property type="match status" value="1"/>
</dbReference>
<name>A0A5J5DZL5_9BIFI</name>
<reference evidence="5 6" key="1">
    <citation type="journal article" date="2019" name="Syst. Appl. Microbiol.">
        <title>Characterization of Bifidobacterium species in feaces of the Egyptian fruit bat: Description of B. vespertilionis sp. nov. and B. rousetti sp. nov.</title>
        <authorList>
            <person name="Modesto M."/>
            <person name="Satti M."/>
            <person name="Watanabe K."/>
            <person name="Puglisi E."/>
            <person name="Morelli L."/>
            <person name="Huang C.-H."/>
            <person name="Liou J.-S."/>
            <person name="Miyashita M."/>
            <person name="Tamura T."/>
            <person name="Saito S."/>
            <person name="Mori K."/>
            <person name="Huang L."/>
            <person name="Sciavilla P."/>
            <person name="Sandri C."/>
            <person name="Spiezio C."/>
            <person name="Vitali F."/>
            <person name="Cavalieri D."/>
            <person name="Perpetuini G."/>
            <person name="Tofalo R."/>
            <person name="Bonetti A."/>
            <person name="Arita M."/>
            <person name="Mattarelli P."/>
        </authorList>
    </citation>
    <scope>NUCLEOTIDE SEQUENCE [LARGE SCALE GENOMIC DNA]</scope>
    <source>
        <strain evidence="3 6">RST16</strain>
        <strain evidence="4 5">RST8</strain>
    </source>
</reference>
<accession>A0A5J5DZL5</accession>
<comment type="caution">
    <text evidence="4">The sequence shown here is derived from an EMBL/GenBank/DDBJ whole genome shotgun (WGS) entry which is preliminary data.</text>
</comment>
<keyword evidence="4" id="KW-0547">Nucleotide-binding</keyword>
<evidence type="ECO:0000313" key="3">
    <source>
        <dbReference type="EMBL" id="KAA8819078.1"/>
    </source>
</evidence>
<dbReference type="PANTHER" id="PTHR43119:SF1">
    <property type="entry name" value="ABC TRANSPORTER DOMAIN-CONTAINING PROTEIN"/>
    <property type="match status" value="1"/>
</dbReference>
<feature type="region of interest" description="Disordered" evidence="1">
    <location>
        <begin position="224"/>
        <end position="245"/>
    </location>
</feature>
<dbReference type="PROSITE" id="PS50893">
    <property type="entry name" value="ABC_TRANSPORTER_2"/>
    <property type="match status" value="1"/>
</dbReference>
<dbReference type="EMBL" id="RZNZ01000012">
    <property type="protein sequence ID" value="KAA8819078.1"/>
    <property type="molecule type" value="Genomic_DNA"/>
</dbReference>
<dbReference type="EMBL" id="RZOA01000021">
    <property type="protein sequence ID" value="KAA8822192.1"/>
    <property type="molecule type" value="Genomic_DNA"/>
</dbReference>
<dbReference type="SUPFAM" id="SSF52540">
    <property type="entry name" value="P-loop containing nucleoside triphosphate hydrolases"/>
    <property type="match status" value="1"/>
</dbReference>
<evidence type="ECO:0000313" key="4">
    <source>
        <dbReference type="EMBL" id="KAA8822192.1"/>
    </source>
</evidence>
<proteinExistence type="predicted"/>
<dbReference type="PROSITE" id="PS00211">
    <property type="entry name" value="ABC_TRANSPORTER_1"/>
    <property type="match status" value="1"/>
</dbReference>
<dbReference type="GO" id="GO:0005524">
    <property type="term" value="F:ATP binding"/>
    <property type="evidence" value="ECO:0007669"/>
    <property type="project" value="UniProtKB-KW"/>
</dbReference>
<dbReference type="Proteomes" id="UP000345527">
    <property type="component" value="Unassembled WGS sequence"/>
</dbReference>
<keyword evidence="4" id="KW-0067">ATP-binding</keyword>
<organism evidence="4 5">
    <name type="scientific">Bifidobacterium vespertilionis</name>
    <dbReference type="NCBI Taxonomy" id="2562524"/>
    <lineage>
        <taxon>Bacteria</taxon>
        <taxon>Bacillati</taxon>
        <taxon>Actinomycetota</taxon>
        <taxon>Actinomycetes</taxon>
        <taxon>Bifidobacteriales</taxon>
        <taxon>Bifidobacteriaceae</taxon>
        <taxon>Bifidobacterium</taxon>
    </lineage>
</organism>
<evidence type="ECO:0000313" key="6">
    <source>
        <dbReference type="Proteomes" id="UP000374630"/>
    </source>
</evidence>
<dbReference type="AlphaFoldDB" id="A0A5J5DZL5"/>
<keyword evidence="6" id="KW-1185">Reference proteome</keyword>
<dbReference type="InterPro" id="IPR027417">
    <property type="entry name" value="P-loop_NTPase"/>
</dbReference>
<evidence type="ECO:0000313" key="5">
    <source>
        <dbReference type="Proteomes" id="UP000345527"/>
    </source>
</evidence>
<dbReference type="RefSeq" id="WP_150354719.1">
    <property type="nucleotide sequence ID" value="NZ_RZNZ01000012.1"/>
</dbReference>
<dbReference type="Proteomes" id="UP000374630">
    <property type="component" value="Unassembled WGS sequence"/>
</dbReference>
<sequence length="245" mass="26506">MTGSAQSASGTKTIFHDLSFTVRGGDVVDLIGPSGSGKSTLLTTLAQLNPHATATMRLDGTDAGGMTPERWRRLVAYLPQRPTLIGETVRDAILLPFTLKVHQKDDQGNPVNEPAPGEDTIRRTLDRVGCGDIELDRSPQDLSVGQQARVCMLRTLLTRPRVMLADEVDAGLDDENADKVGEILAYAAGEGMAIIRVRHRPADGRATRTWRLADGALTELEAHEAHRHEQADRAAMDAEGKGDQL</sequence>
<evidence type="ECO:0000259" key="2">
    <source>
        <dbReference type="PROSITE" id="PS50893"/>
    </source>
</evidence>
<dbReference type="Pfam" id="PF00005">
    <property type="entry name" value="ABC_tran"/>
    <property type="match status" value="1"/>
</dbReference>
<feature type="domain" description="ABC transporter" evidence="2">
    <location>
        <begin position="5"/>
        <end position="239"/>
    </location>
</feature>
<dbReference type="InterPro" id="IPR003439">
    <property type="entry name" value="ABC_transporter-like_ATP-bd"/>
</dbReference>
<dbReference type="InterPro" id="IPR017871">
    <property type="entry name" value="ABC_transporter-like_CS"/>
</dbReference>
<dbReference type="Gene3D" id="3.40.50.300">
    <property type="entry name" value="P-loop containing nucleotide triphosphate hydrolases"/>
    <property type="match status" value="1"/>
</dbReference>
<evidence type="ECO:0000256" key="1">
    <source>
        <dbReference type="SAM" id="MobiDB-lite"/>
    </source>
</evidence>
<dbReference type="OrthoDB" id="5296765at2"/>